<dbReference type="InterPro" id="IPR032466">
    <property type="entry name" value="Metal_Hydrolase"/>
</dbReference>
<feature type="non-terminal residue" evidence="1">
    <location>
        <position position="184"/>
    </location>
</feature>
<evidence type="ECO:0000313" key="1">
    <source>
        <dbReference type="EMBL" id="EQD69157.1"/>
    </source>
</evidence>
<organism evidence="1">
    <name type="scientific">mine drainage metagenome</name>
    <dbReference type="NCBI Taxonomy" id="410659"/>
    <lineage>
        <taxon>unclassified sequences</taxon>
        <taxon>metagenomes</taxon>
        <taxon>ecological metagenomes</taxon>
    </lineage>
</organism>
<reference evidence="1" key="2">
    <citation type="journal article" date="2014" name="ISME J.">
        <title>Microbial stratification in low pH oxic and suboxic macroscopic growths along an acid mine drainage.</title>
        <authorList>
            <person name="Mendez-Garcia C."/>
            <person name="Mesa V."/>
            <person name="Sprenger R.R."/>
            <person name="Richter M."/>
            <person name="Diez M.S."/>
            <person name="Solano J."/>
            <person name="Bargiela R."/>
            <person name="Golyshina O.V."/>
            <person name="Manteca A."/>
            <person name="Ramos J.L."/>
            <person name="Gallego J.R."/>
            <person name="Llorente I."/>
            <person name="Martins Dos Santos V.A."/>
            <person name="Jensen O.N."/>
            <person name="Pelaez A.I."/>
            <person name="Sanchez J."/>
            <person name="Ferrer M."/>
        </authorList>
    </citation>
    <scope>NUCLEOTIDE SEQUENCE</scope>
</reference>
<accession>T1BHM5</accession>
<reference evidence="1" key="1">
    <citation type="submission" date="2013-08" db="EMBL/GenBank/DDBJ databases">
        <authorList>
            <person name="Mendez C."/>
            <person name="Richter M."/>
            <person name="Ferrer M."/>
            <person name="Sanchez J."/>
        </authorList>
    </citation>
    <scope>NUCLEOTIDE SEQUENCE</scope>
</reference>
<dbReference type="SUPFAM" id="SSF51556">
    <property type="entry name" value="Metallo-dependent hydrolases"/>
    <property type="match status" value="1"/>
</dbReference>
<name>T1BHM5_9ZZZZ</name>
<dbReference type="GO" id="GO:0016788">
    <property type="term" value="F:hydrolase activity, acting on ester bonds"/>
    <property type="evidence" value="ECO:0007669"/>
    <property type="project" value="InterPro"/>
</dbReference>
<dbReference type="Pfam" id="PF01026">
    <property type="entry name" value="TatD_DNase"/>
    <property type="match status" value="1"/>
</dbReference>
<dbReference type="InterPro" id="IPR001130">
    <property type="entry name" value="TatD-like"/>
</dbReference>
<protein>
    <submittedName>
        <fullName evidence="1">TatD-related deoxyribonuclease</fullName>
    </submittedName>
</protein>
<gene>
    <name evidence="1" type="ORF">B1B_05449</name>
</gene>
<dbReference type="PANTHER" id="PTHR42206">
    <property type="entry name" value="METAL-DEPENDENT HYDROLASE-RELATED"/>
    <property type="match status" value="1"/>
</dbReference>
<comment type="caution">
    <text evidence="1">The sequence shown here is derived from an EMBL/GenBank/DDBJ whole genome shotgun (WGS) entry which is preliminary data.</text>
</comment>
<dbReference type="InterPro" id="IPR011589">
    <property type="entry name" value="UCP004961"/>
</dbReference>
<sequence length="184" mass="19821">MAGGDDLPVVDHHCHLSPNGEGIQAAVRFRAAGGTHLFLCTQNYEPEPPRTLEGYAAQFETTLELARRVRTETGVVVYPVLAPYPIDLANVASVLGLDRALELHCRALDLAGRLVREHRAVALGEVGWAHFPLDPEVDRRIQAAFDHALAVARDVGCPAVVHGPDLDPTGFESLAGRIRSVGLP</sequence>
<dbReference type="PANTHER" id="PTHR42206:SF1">
    <property type="entry name" value="METAL-DEPENDENT HYDROLASE"/>
    <property type="match status" value="1"/>
</dbReference>
<proteinExistence type="predicted"/>
<dbReference type="EMBL" id="AUZY01003455">
    <property type="protein sequence ID" value="EQD69157.1"/>
    <property type="molecule type" value="Genomic_DNA"/>
</dbReference>
<dbReference type="Gene3D" id="3.20.20.140">
    <property type="entry name" value="Metal-dependent hydrolases"/>
    <property type="match status" value="1"/>
</dbReference>
<dbReference type="AlphaFoldDB" id="T1BHM5"/>